<dbReference type="Gene3D" id="1.10.10.10">
    <property type="entry name" value="Winged helix-like DNA-binding domain superfamily/Winged helix DNA-binding domain"/>
    <property type="match status" value="1"/>
</dbReference>
<dbReference type="GO" id="GO:0005829">
    <property type="term" value="C:cytosol"/>
    <property type="evidence" value="ECO:0007669"/>
    <property type="project" value="TreeGrafter"/>
</dbReference>
<accession>F7YV64</accession>
<keyword evidence="3" id="KW-1185">Reference proteome</keyword>
<dbReference type="InterPro" id="IPR000944">
    <property type="entry name" value="Tscrpt_reg_Rrf2"/>
</dbReference>
<dbReference type="eggNOG" id="COG1959">
    <property type="taxonomic scope" value="Bacteria"/>
</dbReference>
<dbReference type="InterPro" id="IPR036390">
    <property type="entry name" value="WH_DNA-bd_sf"/>
</dbReference>
<dbReference type="Proteomes" id="UP000006804">
    <property type="component" value="Chromosome"/>
</dbReference>
<evidence type="ECO:0000256" key="1">
    <source>
        <dbReference type="ARBA" id="ARBA00023125"/>
    </source>
</evidence>
<evidence type="ECO:0000313" key="3">
    <source>
        <dbReference type="Proteomes" id="UP000006804"/>
    </source>
</evidence>
<dbReference type="AlphaFoldDB" id="F7YV64"/>
<dbReference type="HOGENOM" id="CLU_107144_1_1_0"/>
<keyword evidence="1" id="KW-0238">DNA-binding</keyword>
<dbReference type="EMBL" id="CP002351">
    <property type="protein sequence ID" value="AEH50363.1"/>
    <property type="molecule type" value="Genomic_DNA"/>
</dbReference>
<dbReference type="PANTHER" id="PTHR33221">
    <property type="entry name" value="WINGED HELIX-TURN-HELIX TRANSCRIPTIONAL REGULATOR, RRF2 FAMILY"/>
    <property type="match status" value="1"/>
</dbReference>
<gene>
    <name evidence="2" type="ORF">Theth_0264</name>
</gene>
<dbReference type="KEGG" id="tta:Theth_0264"/>
<dbReference type="Pfam" id="PF02082">
    <property type="entry name" value="Rrf2"/>
    <property type="match status" value="1"/>
</dbReference>
<organism evidence="2 3">
    <name type="scientific">Pseudothermotoga thermarum DSM 5069</name>
    <dbReference type="NCBI Taxonomy" id="688269"/>
    <lineage>
        <taxon>Bacteria</taxon>
        <taxon>Thermotogati</taxon>
        <taxon>Thermotogota</taxon>
        <taxon>Thermotogae</taxon>
        <taxon>Thermotogales</taxon>
        <taxon>Thermotogaceae</taxon>
        <taxon>Pseudothermotoga</taxon>
    </lineage>
</organism>
<dbReference type="SUPFAM" id="SSF46785">
    <property type="entry name" value="Winged helix' DNA-binding domain"/>
    <property type="match status" value="1"/>
</dbReference>
<name>F7YV64_9THEM</name>
<dbReference type="PROSITE" id="PS51197">
    <property type="entry name" value="HTH_RRF2_2"/>
    <property type="match status" value="1"/>
</dbReference>
<dbReference type="InterPro" id="IPR036388">
    <property type="entry name" value="WH-like_DNA-bd_sf"/>
</dbReference>
<reference evidence="2 3" key="1">
    <citation type="submission" date="2010-11" db="EMBL/GenBank/DDBJ databases">
        <title>The complete genome of Thermotoga thermarum DSM 5069.</title>
        <authorList>
            <consortium name="US DOE Joint Genome Institute (JGI-PGF)"/>
            <person name="Lucas S."/>
            <person name="Copeland A."/>
            <person name="Lapidus A."/>
            <person name="Bruce D."/>
            <person name="Goodwin L."/>
            <person name="Pitluck S."/>
            <person name="Kyrpides N."/>
            <person name="Mavromatis K."/>
            <person name="Ivanova N."/>
            <person name="Zeytun A."/>
            <person name="Brettin T."/>
            <person name="Detter J.C."/>
            <person name="Tapia R."/>
            <person name="Han C."/>
            <person name="Land M."/>
            <person name="Hauser L."/>
            <person name="Markowitz V."/>
            <person name="Cheng J.-F."/>
            <person name="Hugenholtz P."/>
            <person name="Woyke T."/>
            <person name="Wu D."/>
            <person name="Spring S."/>
            <person name="Schroeder M."/>
            <person name="Brambilla E."/>
            <person name="Klenk H.-P."/>
            <person name="Eisen J.A."/>
        </authorList>
    </citation>
    <scope>NUCLEOTIDE SEQUENCE [LARGE SCALE GENOMIC DNA]</scope>
    <source>
        <strain evidence="2 3">DSM 5069</strain>
    </source>
</reference>
<proteinExistence type="predicted"/>
<dbReference type="NCBIfam" id="TIGR00738">
    <property type="entry name" value="rrf2_super"/>
    <property type="match status" value="1"/>
</dbReference>
<dbReference type="PANTHER" id="PTHR33221:SF5">
    <property type="entry name" value="HTH-TYPE TRANSCRIPTIONAL REGULATOR ISCR"/>
    <property type="match status" value="1"/>
</dbReference>
<dbReference type="PATRIC" id="fig|688269.3.peg.273"/>
<dbReference type="GO" id="GO:0003700">
    <property type="term" value="F:DNA-binding transcription factor activity"/>
    <property type="evidence" value="ECO:0007669"/>
    <property type="project" value="TreeGrafter"/>
</dbReference>
<protein>
    <submittedName>
        <fullName evidence="2">Transcriptional regulator, BadM/Rrf2 family</fullName>
    </submittedName>
</protein>
<dbReference type="STRING" id="688269.Theth_0264"/>
<dbReference type="OrthoDB" id="46476at2"/>
<dbReference type="GO" id="GO:0003677">
    <property type="term" value="F:DNA binding"/>
    <property type="evidence" value="ECO:0007669"/>
    <property type="project" value="UniProtKB-KW"/>
</dbReference>
<sequence>MGITVKSEYALRIMMHLAGCGQNNPVSLTNILKEAKVPKEFAEKIVSDLRRANLIVSARGRKGGYQLTKPANEMSVFEIMAAVDEPQKIIKCNFDEECCSDPESCAIRNLVWRRLWNNIISTLKSITLQELVDNCHKE</sequence>
<dbReference type="RefSeq" id="WP_013931586.1">
    <property type="nucleotide sequence ID" value="NC_015707.1"/>
</dbReference>
<evidence type="ECO:0000313" key="2">
    <source>
        <dbReference type="EMBL" id="AEH50363.1"/>
    </source>
</evidence>